<reference evidence="9 10" key="1">
    <citation type="submission" date="2014-02" db="EMBL/GenBank/DDBJ databases">
        <authorList>
            <person name="Sibley D."/>
            <person name="Venepally P."/>
            <person name="Karamycheva S."/>
            <person name="Hadjithomas M."/>
            <person name="Khan A."/>
            <person name="Brunk B."/>
            <person name="Roos D."/>
            <person name="Caler E."/>
            <person name="Lorenzi H."/>
        </authorList>
    </citation>
    <scope>NUCLEOTIDE SEQUENCE [LARGE SCALE GENOMIC DNA]</scope>
    <source>
        <strain evidence="9 10">GAB2-2007-GAL-DOM2</strain>
    </source>
</reference>
<evidence type="ECO:0000256" key="3">
    <source>
        <dbReference type="ARBA" id="ARBA00022801"/>
    </source>
</evidence>
<feature type="transmembrane region" description="Helical" evidence="8">
    <location>
        <begin position="110"/>
        <end position="129"/>
    </location>
</feature>
<feature type="binding site" evidence="6">
    <location>
        <position position="478"/>
    </location>
    <ligand>
        <name>Ca(2+)</name>
        <dbReference type="ChEBI" id="CHEBI:29108"/>
    </ligand>
</feature>
<evidence type="ECO:0000313" key="10">
    <source>
        <dbReference type="Proteomes" id="UP000028837"/>
    </source>
</evidence>
<evidence type="ECO:0000256" key="1">
    <source>
        <dbReference type="ARBA" id="ARBA00001913"/>
    </source>
</evidence>
<evidence type="ECO:0000313" key="9">
    <source>
        <dbReference type="EMBL" id="KFG44470.1"/>
    </source>
</evidence>
<organism evidence="9 10">
    <name type="scientific">Toxoplasma gondii GAB2-2007-GAL-DOM2</name>
    <dbReference type="NCBI Taxonomy" id="1130820"/>
    <lineage>
        <taxon>Eukaryota</taxon>
        <taxon>Sar</taxon>
        <taxon>Alveolata</taxon>
        <taxon>Apicomplexa</taxon>
        <taxon>Conoidasida</taxon>
        <taxon>Coccidia</taxon>
        <taxon>Eucoccidiorida</taxon>
        <taxon>Eimeriorina</taxon>
        <taxon>Sarcocystidae</taxon>
        <taxon>Toxoplasma</taxon>
    </lineage>
</organism>
<feature type="compositionally biased region" description="Low complexity" evidence="7">
    <location>
        <begin position="172"/>
        <end position="192"/>
    </location>
</feature>
<feature type="compositionally biased region" description="Gly residues" evidence="7">
    <location>
        <begin position="237"/>
        <end position="247"/>
    </location>
</feature>
<dbReference type="GO" id="GO:0005509">
    <property type="term" value="F:calcium ion binding"/>
    <property type="evidence" value="ECO:0007669"/>
    <property type="project" value="InterPro"/>
</dbReference>
<dbReference type="InterPro" id="IPR036258">
    <property type="entry name" value="Apyrase_sf"/>
</dbReference>
<dbReference type="Gene3D" id="2.120.10.100">
    <property type="entry name" value="Apyrase"/>
    <property type="match status" value="1"/>
</dbReference>
<dbReference type="AlphaFoldDB" id="A0A086KJA2"/>
<protein>
    <submittedName>
        <fullName evidence="9">Apyrase</fullName>
        <ecNumber evidence="9">3.6.1.5</ecNumber>
    </submittedName>
</protein>
<keyword evidence="8" id="KW-0472">Membrane</keyword>
<keyword evidence="3 9" id="KW-0378">Hydrolase</keyword>
<keyword evidence="2 6" id="KW-0479">Metal-binding</keyword>
<feature type="binding site" evidence="6">
    <location>
        <position position="596"/>
    </location>
    <ligand>
        <name>Ca(2+)</name>
        <dbReference type="ChEBI" id="CHEBI:29108"/>
    </ligand>
</feature>
<evidence type="ECO:0000256" key="6">
    <source>
        <dbReference type="PIRSR" id="PIRSR609283-1"/>
    </source>
</evidence>
<dbReference type="EC" id="3.6.1.5" evidence="9"/>
<comment type="cofactor">
    <cofactor evidence="1 6">
        <name>Ca(2+)</name>
        <dbReference type="ChEBI" id="CHEBI:29108"/>
    </cofactor>
</comment>
<keyword evidence="4 6" id="KW-0106">Calcium</keyword>
<feature type="binding site" evidence="6">
    <location>
        <position position="359"/>
    </location>
    <ligand>
        <name>Ca(2+)</name>
        <dbReference type="ChEBI" id="CHEBI:29108"/>
    </ligand>
</feature>
<dbReference type="VEuPathDB" id="ToxoDB:TGDOM2_310810"/>
<feature type="compositionally biased region" description="Basic and acidic residues" evidence="7">
    <location>
        <begin position="193"/>
        <end position="214"/>
    </location>
</feature>
<feature type="compositionally biased region" description="Basic and acidic residues" evidence="7">
    <location>
        <begin position="248"/>
        <end position="258"/>
    </location>
</feature>
<evidence type="ECO:0000256" key="7">
    <source>
        <dbReference type="SAM" id="MobiDB-lite"/>
    </source>
</evidence>
<feature type="region of interest" description="Disordered" evidence="7">
    <location>
        <begin position="143"/>
        <end position="261"/>
    </location>
</feature>
<evidence type="ECO:0000256" key="4">
    <source>
        <dbReference type="ARBA" id="ARBA00022837"/>
    </source>
</evidence>
<accession>A0A086KJA2</accession>
<comment type="similarity">
    <text evidence="5">Belongs to the apyrase family.</text>
</comment>
<keyword evidence="8" id="KW-0812">Transmembrane</keyword>
<comment type="caution">
    <text evidence="9">The sequence shown here is derived from an EMBL/GenBank/DDBJ whole genome shotgun (WGS) entry which is preliminary data.</text>
</comment>
<proteinExistence type="inferred from homology"/>
<name>A0A086KJA2_TOXGO</name>
<dbReference type="InterPro" id="IPR009283">
    <property type="entry name" value="Apyrase"/>
</dbReference>
<feature type="binding site" evidence="6">
    <location>
        <position position="409"/>
    </location>
    <ligand>
        <name>Ca(2+)</name>
        <dbReference type="ChEBI" id="CHEBI:29108"/>
    </ligand>
</feature>
<dbReference type="PANTHER" id="PTHR13023:SF3">
    <property type="entry name" value="SOLUBLE CALCIUM-ACTIVATED NUCLEOTIDASE 1"/>
    <property type="match status" value="1"/>
</dbReference>
<dbReference type="PANTHER" id="PTHR13023">
    <property type="entry name" value="APYRASE"/>
    <property type="match status" value="1"/>
</dbReference>
<evidence type="ECO:0000256" key="2">
    <source>
        <dbReference type="ARBA" id="ARBA00022723"/>
    </source>
</evidence>
<dbReference type="Proteomes" id="UP000028837">
    <property type="component" value="Unassembled WGS sequence"/>
</dbReference>
<evidence type="ECO:0000256" key="5">
    <source>
        <dbReference type="ARBA" id="ARBA00025738"/>
    </source>
</evidence>
<dbReference type="Pfam" id="PF06079">
    <property type="entry name" value="Apyrase"/>
    <property type="match status" value="1"/>
</dbReference>
<dbReference type="OrthoDB" id="333178at2759"/>
<gene>
    <name evidence="9" type="ORF">TGDOM2_310810</name>
</gene>
<dbReference type="SUPFAM" id="SSF101887">
    <property type="entry name" value="Apyrase"/>
    <property type="match status" value="1"/>
</dbReference>
<feature type="binding site" evidence="6">
    <location>
        <position position="542"/>
    </location>
    <ligand>
        <name>Ca(2+)</name>
        <dbReference type="ChEBI" id="CHEBI:29108"/>
    </ligand>
</feature>
<dbReference type="EMBL" id="AHZU02000431">
    <property type="protein sequence ID" value="KFG44470.1"/>
    <property type="molecule type" value="Genomic_DNA"/>
</dbReference>
<dbReference type="GO" id="GO:0045134">
    <property type="term" value="F:UDP phosphatase activity"/>
    <property type="evidence" value="ECO:0007669"/>
    <property type="project" value="TreeGrafter"/>
</dbReference>
<sequence>MRQLGRNVWCSQARQHSAWRCQAVPLERLRGSFVHSFADETSSDKAASCARKAAFVSFPPRRRRGKMRKVGSGKSPESRVAVAFPMLSLSACRPLSLGSSYSVSALPRSCLCLLLFLVTVLLLCSSWTLTRLLPAQLSPQNLAAAPREETAPENALDSPERPGRTYAPAGVSGELSSGAEAASEALRSANAREGSRELISRGDTELRLHPDRLRGRGGTFSPDRTAVRDARQDRGIPRGGGVGGLEQGGKKEQTDRDVCGQSETHPCSVVFIADLDVGSRVDSAAEGGKPGELLFKSYALKGQLYRHPRGGRAEARRAEARSATAEGVESADFHFRFSPDEVDVLYGSHNVGGRGMELSELVMFNEELLTFDDRTGIVYHFHWREKRLVPKWLLVEGDGQSSDKGMKIEWATVKGQHLYVGSFGKEYTDNNGNILHRHNFWVAIIDGQGRIKRENWEGIYESMKKALGIQYPGYIIHEAINWSDKLNRWVVLPRRVSREPYDDVKDERRGSNKLLLCSEDFSNIDVVDIETPLPVDPRKGFSSFKFVPGTGDKVILAVKSLEDSTQNLQQSFLTIFDISGRVLLPDTPFPHASKYEGVAFV</sequence>
<feature type="binding site" evidence="6">
    <location>
        <position position="360"/>
    </location>
    <ligand>
        <name>Ca(2+)</name>
        <dbReference type="ChEBI" id="CHEBI:29108"/>
    </ligand>
</feature>
<evidence type="ECO:0000256" key="8">
    <source>
        <dbReference type="SAM" id="Phobius"/>
    </source>
</evidence>
<feature type="compositionally biased region" description="Basic and acidic residues" evidence="7">
    <location>
        <begin position="225"/>
        <end position="236"/>
    </location>
</feature>
<dbReference type="GO" id="GO:0030166">
    <property type="term" value="P:proteoglycan biosynthetic process"/>
    <property type="evidence" value="ECO:0007669"/>
    <property type="project" value="TreeGrafter"/>
</dbReference>
<keyword evidence="8" id="KW-1133">Transmembrane helix</keyword>
<dbReference type="GO" id="GO:0004050">
    <property type="term" value="F:apyrase activity"/>
    <property type="evidence" value="ECO:0007669"/>
    <property type="project" value="UniProtKB-EC"/>
</dbReference>
<dbReference type="GO" id="GO:0004382">
    <property type="term" value="F:GDP phosphatase activity"/>
    <property type="evidence" value="ECO:0007669"/>
    <property type="project" value="TreeGrafter"/>
</dbReference>